<proteinExistence type="predicted"/>
<dbReference type="Gene3D" id="1.20.210.10">
    <property type="entry name" value="Cytochrome c oxidase-like, subunit I domain"/>
    <property type="match status" value="1"/>
</dbReference>
<evidence type="ECO:0000256" key="1">
    <source>
        <dbReference type="SAM" id="Phobius"/>
    </source>
</evidence>
<evidence type="ECO:0000313" key="2">
    <source>
        <dbReference type="EMBL" id="ABZ73898.1"/>
    </source>
</evidence>
<keyword evidence="1" id="KW-1133">Transmembrane helix</keyword>
<dbReference type="SUPFAM" id="SSF81442">
    <property type="entry name" value="Cytochrome c oxidase subunit I-like"/>
    <property type="match status" value="1"/>
</dbReference>
<keyword evidence="1" id="KW-0472">Membrane</keyword>
<sequence precursor="true">MPRVSFAFFLSAIVYGICGMVLGMVMVMGVTQDHTLMPVHAHINLLGWVSLAIMGGFYALAGDRAPRRLSWINFALSNLGILLVGPLLAVLLTKGDLRVVPFMALGEVMLVSGMVVFGVAVLRTAKAGPTATTAAAA</sequence>
<organism evidence="2">
    <name type="scientific">Caulobacter sp. (strain K31)</name>
    <dbReference type="NCBI Taxonomy" id="366602"/>
    <lineage>
        <taxon>Bacteria</taxon>
        <taxon>Pseudomonadati</taxon>
        <taxon>Pseudomonadota</taxon>
        <taxon>Alphaproteobacteria</taxon>
        <taxon>Caulobacterales</taxon>
        <taxon>Caulobacteraceae</taxon>
        <taxon>Caulobacter</taxon>
    </lineage>
</organism>
<feature type="transmembrane region" description="Helical" evidence="1">
    <location>
        <begin position="41"/>
        <end position="60"/>
    </location>
</feature>
<dbReference type="STRING" id="366602.Caul_4778"/>
<feature type="transmembrane region" description="Helical" evidence="1">
    <location>
        <begin position="99"/>
        <end position="122"/>
    </location>
</feature>
<feature type="transmembrane region" description="Helical" evidence="1">
    <location>
        <begin position="72"/>
        <end position="93"/>
    </location>
</feature>
<gene>
    <name evidence="2" type="ordered locus">Caul_4778</name>
</gene>
<dbReference type="InterPro" id="IPR036927">
    <property type="entry name" value="Cyt_c_oxase-like_su1_sf"/>
</dbReference>
<reference evidence="2" key="1">
    <citation type="submission" date="2008-01" db="EMBL/GenBank/DDBJ databases">
        <title>Complete sequence of chromosome of Caulobacter sp. K31.</title>
        <authorList>
            <consortium name="US DOE Joint Genome Institute"/>
            <person name="Copeland A."/>
            <person name="Lucas S."/>
            <person name="Lapidus A."/>
            <person name="Barry K."/>
            <person name="Glavina del Rio T."/>
            <person name="Dalin E."/>
            <person name="Tice H."/>
            <person name="Pitluck S."/>
            <person name="Bruce D."/>
            <person name="Goodwin L."/>
            <person name="Thompson L.S."/>
            <person name="Brettin T."/>
            <person name="Detter J.C."/>
            <person name="Han C."/>
            <person name="Schmutz J."/>
            <person name="Larimer F."/>
            <person name="Land M."/>
            <person name="Hauser L."/>
            <person name="Kyrpides N."/>
            <person name="Kim E."/>
            <person name="Stephens C."/>
            <person name="Richardson P."/>
        </authorList>
    </citation>
    <scope>NUCLEOTIDE SEQUENCE [LARGE SCALE GENOMIC DNA]</scope>
    <source>
        <strain evidence="2">K31</strain>
    </source>
</reference>
<keyword evidence="1" id="KW-0812">Transmembrane</keyword>
<name>B0T414_CAUSK</name>
<dbReference type="OrthoDB" id="9808748at2"/>
<dbReference type="HOGENOM" id="CLU_150673_0_0_5"/>
<dbReference type="KEGG" id="cak:Caul_4778"/>
<dbReference type="EMBL" id="CP000927">
    <property type="protein sequence ID" value="ABZ73898.1"/>
    <property type="molecule type" value="Genomic_DNA"/>
</dbReference>
<feature type="transmembrane region" description="Helical" evidence="1">
    <location>
        <begin position="7"/>
        <end position="29"/>
    </location>
</feature>
<protein>
    <submittedName>
        <fullName evidence="2">Conserved hypothetical signal peptide protein</fullName>
    </submittedName>
</protein>
<dbReference type="AlphaFoldDB" id="B0T414"/>
<dbReference type="eggNOG" id="COG3278">
    <property type="taxonomic scope" value="Bacteria"/>
</dbReference>
<accession>B0T414</accession>